<dbReference type="GO" id="GO:0005886">
    <property type="term" value="C:plasma membrane"/>
    <property type="evidence" value="ECO:0007669"/>
    <property type="project" value="UniProtKB-SubCell"/>
</dbReference>
<keyword evidence="1 7" id="KW-1003">Cell membrane</keyword>
<dbReference type="GO" id="GO:0071555">
    <property type="term" value="P:cell wall organization"/>
    <property type="evidence" value="ECO:0007669"/>
    <property type="project" value="UniProtKB-KW"/>
</dbReference>
<evidence type="ECO:0000256" key="8">
    <source>
        <dbReference type="SAM" id="MobiDB-lite"/>
    </source>
</evidence>
<dbReference type="RefSeq" id="WP_275844311.1">
    <property type="nucleotide sequence ID" value="NZ_CP135996.1"/>
</dbReference>
<evidence type="ECO:0000256" key="7">
    <source>
        <dbReference type="HAMAP-Rule" id="MF_02065"/>
    </source>
</evidence>
<keyword evidence="10" id="KW-1185">Reference proteome</keyword>
<reference evidence="9 10" key="1">
    <citation type="submission" date="2024-06" db="EMBL/GenBank/DDBJ databases">
        <title>Caproicibacterium argilliputei sp. nov, a novel caproic acid producing anaerobic bacterium isolated from pit mud.</title>
        <authorList>
            <person name="Xia S."/>
        </authorList>
    </citation>
    <scope>NUCLEOTIDE SEQUENCE [LARGE SCALE GENOMIC DNA]</scope>
    <source>
        <strain evidence="9 10">ZCY20-5</strain>
    </source>
</reference>
<name>A0AA97DBA6_9FIRM</name>
<feature type="transmembrane region" description="Helical" evidence="7">
    <location>
        <begin position="54"/>
        <end position="75"/>
    </location>
</feature>
<comment type="subcellular location">
    <subcellularLocation>
        <location evidence="7">Cell membrane</location>
        <topology evidence="7">Single-pass membrane protein</topology>
    </subcellularLocation>
</comment>
<keyword evidence="6 7" id="KW-0961">Cell wall biogenesis/degradation</keyword>
<dbReference type="HAMAP" id="MF_02065">
    <property type="entry name" value="MltG"/>
    <property type="match status" value="1"/>
</dbReference>
<evidence type="ECO:0000256" key="6">
    <source>
        <dbReference type="ARBA" id="ARBA00023316"/>
    </source>
</evidence>
<evidence type="ECO:0000313" key="9">
    <source>
        <dbReference type="EMBL" id="WOC33087.1"/>
    </source>
</evidence>
<evidence type="ECO:0000256" key="2">
    <source>
        <dbReference type="ARBA" id="ARBA00022692"/>
    </source>
</evidence>
<dbReference type="GO" id="GO:0009252">
    <property type="term" value="P:peptidoglycan biosynthetic process"/>
    <property type="evidence" value="ECO:0007669"/>
    <property type="project" value="UniProtKB-UniRule"/>
</dbReference>
<organism evidence="9 10">
    <name type="scientific">Caproicibacterium argilliputei</name>
    <dbReference type="NCBI Taxonomy" id="3030016"/>
    <lineage>
        <taxon>Bacteria</taxon>
        <taxon>Bacillati</taxon>
        <taxon>Bacillota</taxon>
        <taxon>Clostridia</taxon>
        <taxon>Eubacteriales</taxon>
        <taxon>Oscillospiraceae</taxon>
        <taxon>Caproicibacterium</taxon>
    </lineage>
</organism>
<gene>
    <name evidence="7 9" type="primary">mltG</name>
    <name evidence="9" type="ORF">PXC00_04190</name>
</gene>
<dbReference type="InterPro" id="IPR003770">
    <property type="entry name" value="MLTG-like"/>
</dbReference>
<feature type="site" description="Important for catalytic activity" evidence="7">
    <location>
        <position position="305"/>
    </location>
</feature>
<evidence type="ECO:0000256" key="3">
    <source>
        <dbReference type="ARBA" id="ARBA00022989"/>
    </source>
</evidence>
<comment type="catalytic activity">
    <reaction evidence="7">
        <text>a peptidoglycan chain = a peptidoglycan chain with N-acetyl-1,6-anhydromuramyl-[peptide] at the reducing end + a peptidoglycan chain with N-acetylglucosamine at the non-reducing end.</text>
        <dbReference type="EC" id="4.2.2.29"/>
    </reaction>
</comment>
<evidence type="ECO:0000256" key="1">
    <source>
        <dbReference type="ARBA" id="ARBA00022475"/>
    </source>
</evidence>
<dbReference type="Gene3D" id="3.30.1490.480">
    <property type="entry name" value="Endolytic murein transglycosylase"/>
    <property type="match status" value="2"/>
</dbReference>
<feature type="compositionally biased region" description="Basic residues" evidence="8">
    <location>
        <begin position="33"/>
        <end position="44"/>
    </location>
</feature>
<comment type="function">
    <text evidence="7">Functions as a peptidoglycan terminase that cleaves nascent peptidoglycan strands endolytically to terminate their elongation.</text>
</comment>
<evidence type="ECO:0000256" key="4">
    <source>
        <dbReference type="ARBA" id="ARBA00023136"/>
    </source>
</evidence>
<dbReference type="EC" id="4.2.2.29" evidence="7"/>
<feature type="region of interest" description="Disordered" evidence="8">
    <location>
        <begin position="1"/>
        <end position="44"/>
    </location>
</feature>
<dbReference type="PANTHER" id="PTHR30518">
    <property type="entry name" value="ENDOLYTIC MUREIN TRANSGLYCOSYLASE"/>
    <property type="match status" value="1"/>
</dbReference>
<keyword evidence="4 7" id="KW-0472">Membrane</keyword>
<dbReference type="AlphaFoldDB" id="A0AA97DBA6"/>
<keyword evidence="5 7" id="KW-0456">Lyase</keyword>
<accession>A0AA97DBA6</accession>
<reference evidence="10" key="2">
    <citation type="submission" date="2024-06" db="EMBL/GenBank/DDBJ databases">
        <title>Caproicibacterium argilliputei sp. nov, a novel caproic acid producing anaerobic bacterium isolated from pit mud.</title>
        <authorList>
            <person name="Zeng C."/>
        </authorList>
    </citation>
    <scope>NUCLEOTIDE SEQUENCE [LARGE SCALE GENOMIC DNA]</scope>
    <source>
        <strain evidence="10">ZCY20-5</strain>
    </source>
</reference>
<dbReference type="Proteomes" id="UP001300604">
    <property type="component" value="Chromosome"/>
</dbReference>
<dbReference type="NCBIfam" id="TIGR00247">
    <property type="entry name" value="endolytic transglycosylase MltG"/>
    <property type="match status" value="1"/>
</dbReference>
<keyword evidence="2 7" id="KW-0812">Transmembrane</keyword>
<dbReference type="GO" id="GO:0008932">
    <property type="term" value="F:lytic endotransglycosylase activity"/>
    <property type="evidence" value="ECO:0007669"/>
    <property type="project" value="UniProtKB-UniRule"/>
</dbReference>
<reference evidence="10" key="3">
    <citation type="submission" date="2024-06" db="EMBL/GenBank/DDBJ databases">
        <authorList>
            <person name="Zeng C."/>
        </authorList>
    </citation>
    <scope>NUCLEOTIDE SEQUENCE [LARGE SCALE GENOMIC DNA]</scope>
    <source>
        <strain evidence="10">ZCY20-5</strain>
    </source>
</reference>
<sequence>MTENEHPQSLNSFSGSEAMKAEAAREAADEKRARRNHKRRNKEKRRRNRRFFRLIWWFMVVLVAIILGQFLITGLNDVLAVDRSSVNVTVEIPSSVTEASVKPSALRKLSGAKLREAQATNREVTKKVAEILQKAGAVDNPDFFCLYARLRKADGCFHNGTWQIDTKTDYEQLINTFESNEGRKDIVKVTIPEGQNALEIAQLLQKNGVVSSAQKFLDVLNTDAFDNTYTMVSALKSLTGRYYKFEGYLFPDTYEFYQDEDPQNVLQKMLDDANDHLTKQIRDEAKKNNMTLDQLLTMASIIQAESADTADMRNVSSVLHNRLKYGSKYQIYTLDCDSTTYYPYRSKSAVPTAKGKNYKSKYDTYTVKGLPAGAICNPGMAAIDAALHPNETDYLYFCHNPKTKQAYYASNAQEHADNLEEAGLTS</sequence>
<dbReference type="PANTHER" id="PTHR30518:SF2">
    <property type="entry name" value="ENDOLYTIC MUREIN TRANSGLYCOSYLASE"/>
    <property type="match status" value="1"/>
</dbReference>
<keyword evidence="3 7" id="KW-1133">Transmembrane helix</keyword>
<protein>
    <recommendedName>
        <fullName evidence="7">Endolytic murein transglycosylase</fullName>
        <ecNumber evidence="7">4.2.2.29</ecNumber>
    </recommendedName>
    <alternativeName>
        <fullName evidence="7">Peptidoglycan lytic transglycosylase</fullName>
    </alternativeName>
    <alternativeName>
        <fullName evidence="7">Peptidoglycan polymerization terminase</fullName>
    </alternativeName>
</protein>
<dbReference type="EMBL" id="CP135996">
    <property type="protein sequence ID" value="WOC33087.1"/>
    <property type="molecule type" value="Genomic_DNA"/>
</dbReference>
<proteinExistence type="inferred from homology"/>
<feature type="compositionally biased region" description="Basic and acidic residues" evidence="8">
    <location>
        <begin position="19"/>
        <end position="32"/>
    </location>
</feature>
<evidence type="ECO:0000313" key="10">
    <source>
        <dbReference type="Proteomes" id="UP001300604"/>
    </source>
</evidence>
<dbReference type="Pfam" id="PF02618">
    <property type="entry name" value="YceG"/>
    <property type="match status" value="1"/>
</dbReference>
<comment type="similarity">
    <text evidence="7">Belongs to the transglycosylase MltG family.</text>
</comment>
<dbReference type="KEGG" id="carl:PXC00_04190"/>
<evidence type="ECO:0000256" key="5">
    <source>
        <dbReference type="ARBA" id="ARBA00023239"/>
    </source>
</evidence>